<dbReference type="Pfam" id="PF00106">
    <property type="entry name" value="adh_short"/>
    <property type="match status" value="1"/>
</dbReference>
<dbReference type="OrthoDB" id="9808814at2"/>
<dbReference type="CDD" id="cd08939">
    <property type="entry name" value="KDSR-like_SDR_c"/>
    <property type="match status" value="1"/>
</dbReference>
<keyword evidence="12" id="KW-1185">Reference proteome</keyword>
<dbReference type="RefSeq" id="WP_058469635.1">
    <property type="nucleotide sequence ID" value="NZ_CAAAIC010000013.1"/>
</dbReference>
<comment type="subcellular location">
    <subcellularLocation>
        <location evidence="1">Endoplasmic reticulum</location>
    </subcellularLocation>
</comment>
<evidence type="ECO:0000256" key="9">
    <source>
        <dbReference type="ARBA" id="ARBA00026112"/>
    </source>
</evidence>
<dbReference type="Proteomes" id="UP000055035">
    <property type="component" value="Unassembled WGS sequence"/>
</dbReference>
<dbReference type="InterPro" id="IPR002347">
    <property type="entry name" value="SDR_fam"/>
</dbReference>
<protein>
    <recommendedName>
        <fullName evidence="9">3-dehydrosphinganine reductase</fullName>
        <ecNumber evidence="9">1.1.1.102</ecNumber>
    </recommendedName>
</protein>
<keyword evidence="5" id="KW-0521">NADP</keyword>
<accession>A0A0W0VGJ1</accession>
<dbReference type="PRINTS" id="PR00081">
    <property type="entry name" value="GDHRDH"/>
</dbReference>
<dbReference type="GO" id="GO:0006666">
    <property type="term" value="P:3-keto-sphinganine metabolic process"/>
    <property type="evidence" value="ECO:0007669"/>
    <property type="project" value="InterPro"/>
</dbReference>
<keyword evidence="4" id="KW-0256">Endoplasmic reticulum</keyword>
<evidence type="ECO:0000256" key="8">
    <source>
        <dbReference type="ARBA" id="ARBA00023098"/>
    </source>
</evidence>
<evidence type="ECO:0000313" key="12">
    <source>
        <dbReference type="Proteomes" id="UP000055035"/>
    </source>
</evidence>
<evidence type="ECO:0000256" key="4">
    <source>
        <dbReference type="ARBA" id="ARBA00022824"/>
    </source>
</evidence>
<organism evidence="11 12">
    <name type="scientific">Legionella jordanis</name>
    <dbReference type="NCBI Taxonomy" id="456"/>
    <lineage>
        <taxon>Bacteria</taxon>
        <taxon>Pseudomonadati</taxon>
        <taxon>Pseudomonadota</taxon>
        <taxon>Gammaproteobacteria</taxon>
        <taxon>Legionellales</taxon>
        <taxon>Legionellaceae</taxon>
        <taxon>Legionella</taxon>
    </lineage>
</organism>
<dbReference type="InterPro" id="IPR036291">
    <property type="entry name" value="NAD(P)-bd_dom_sf"/>
</dbReference>
<evidence type="ECO:0000256" key="7">
    <source>
        <dbReference type="ARBA" id="ARBA00023002"/>
    </source>
</evidence>
<evidence type="ECO:0000256" key="1">
    <source>
        <dbReference type="ARBA" id="ARBA00004240"/>
    </source>
</evidence>
<gene>
    <name evidence="11" type="ORF">Ljor_0037</name>
</gene>
<evidence type="ECO:0000256" key="5">
    <source>
        <dbReference type="ARBA" id="ARBA00022857"/>
    </source>
</evidence>
<proteinExistence type="predicted"/>
<comment type="pathway">
    <text evidence="3">Sphingolipid metabolism.</text>
</comment>
<dbReference type="FunFam" id="3.40.50.720:FF:000468">
    <property type="entry name" value="Short-chain dehydrogenase, putative"/>
    <property type="match status" value="1"/>
</dbReference>
<dbReference type="PANTHER" id="PTHR43550:SF3">
    <property type="entry name" value="3-KETODIHYDROSPHINGOSINE REDUCTASE"/>
    <property type="match status" value="1"/>
</dbReference>
<keyword evidence="10" id="KW-0472">Membrane</keyword>
<comment type="pathway">
    <text evidence="2">Lipid metabolism; sphingolipid metabolism.</text>
</comment>
<dbReference type="GO" id="GO:0030148">
    <property type="term" value="P:sphingolipid biosynthetic process"/>
    <property type="evidence" value="ECO:0007669"/>
    <property type="project" value="InterPro"/>
</dbReference>
<keyword evidence="10" id="KW-0812">Transmembrane</keyword>
<evidence type="ECO:0000256" key="3">
    <source>
        <dbReference type="ARBA" id="ARBA00004991"/>
    </source>
</evidence>
<comment type="caution">
    <text evidence="11">The sequence shown here is derived from an EMBL/GenBank/DDBJ whole genome shotgun (WGS) entry which is preliminary data.</text>
</comment>
<name>A0A0W0VGJ1_9GAMM</name>
<evidence type="ECO:0000256" key="2">
    <source>
        <dbReference type="ARBA" id="ARBA00004760"/>
    </source>
</evidence>
<evidence type="ECO:0000313" key="11">
    <source>
        <dbReference type="EMBL" id="KTD19240.1"/>
    </source>
</evidence>
<dbReference type="GO" id="GO:0047560">
    <property type="term" value="F:3-dehydrosphinganine reductase activity"/>
    <property type="evidence" value="ECO:0007669"/>
    <property type="project" value="UniProtKB-EC"/>
</dbReference>
<keyword evidence="8" id="KW-0443">Lipid metabolism</keyword>
<keyword evidence="7 11" id="KW-0560">Oxidoreductase</keyword>
<dbReference type="PATRIC" id="fig|456.5.peg.39"/>
<dbReference type="EMBL" id="LNYJ01000001">
    <property type="protein sequence ID" value="KTD19240.1"/>
    <property type="molecule type" value="Genomic_DNA"/>
</dbReference>
<dbReference type="AlphaFoldDB" id="A0A0W0VGJ1"/>
<dbReference type="InterPro" id="IPR045022">
    <property type="entry name" value="KDSR-like"/>
</dbReference>
<evidence type="ECO:0000256" key="6">
    <source>
        <dbReference type="ARBA" id="ARBA00022919"/>
    </source>
</evidence>
<dbReference type="PANTHER" id="PTHR43550">
    <property type="entry name" value="3-KETODIHYDROSPHINGOSINE REDUCTASE"/>
    <property type="match status" value="1"/>
</dbReference>
<dbReference type="GO" id="GO:0016020">
    <property type="term" value="C:membrane"/>
    <property type="evidence" value="ECO:0007669"/>
    <property type="project" value="GOC"/>
</dbReference>
<feature type="transmembrane region" description="Helical" evidence="10">
    <location>
        <begin position="140"/>
        <end position="158"/>
    </location>
</feature>
<dbReference type="EC" id="1.1.1.102" evidence="9"/>
<sequence length="271" mass="29875">MNNKSKKHVIITGGSSGIGKALACYLAQQGHNISIIAQDQNKLTAAVKDIENFSQNSSQVLALSADVAKEFQVRKAIENAVKIHGMPDILITSAGFSYPDYFDNLNIDIFEKTMAINYLGSLYAIKAVFPYMKKEKSGHIVLISSGAGLMGLFGYSAYSPSKFAIRGLAESLRPEFKRLGINISIAYPPDTDTPQLAQENLTKPEETKKIVGPMKLRTADEVAKCIIKGINKNKFHISPGVATYLIRLSHSFLFSPLNYYFDKIIQHHNAD</sequence>
<evidence type="ECO:0000256" key="10">
    <source>
        <dbReference type="SAM" id="Phobius"/>
    </source>
</evidence>
<dbReference type="SUPFAM" id="SSF51735">
    <property type="entry name" value="NAD(P)-binding Rossmann-fold domains"/>
    <property type="match status" value="1"/>
</dbReference>
<dbReference type="STRING" id="456.Ljor_0037"/>
<keyword evidence="6" id="KW-0746">Sphingolipid metabolism</keyword>
<dbReference type="Gene3D" id="3.40.50.720">
    <property type="entry name" value="NAD(P)-binding Rossmann-like Domain"/>
    <property type="match status" value="1"/>
</dbReference>
<keyword evidence="10" id="KW-1133">Transmembrane helix</keyword>
<reference evidence="11 12" key="1">
    <citation type="submission" date="2015-11" db="EMBL/GenBank/DDBJ databases">
        <title>Genomic analysis of 38 Legionella species identifies large and diverse effector repertoires.</title>
        <authorList>
            <person name="Burstein D."/>
            <person name="Amaro F."/>
            <person name="Zusman T."/>
            <person name="Lifshitz Z."/>
            <person name="Cohen O."/>
            <person name="Gilbert J.A."/>
            <person name="Pupko T."/>
            <person name="Shuman H.A."/>
            <person name="Segal G."/>
        </authorList>
    </citation>
    <scope>NUCLEOTIDE SEQUENCE [LARGE SCALE GENOMIC DNA]</scope>
    <source>
        <strain evidence="11 12">BL-540</strain>
    </source>
</reference>